<reference evidence="2 3" key="1">
    <citation type="journal article" date="2012" name="Int. J. Syst. Evol. Microbiol.">
        <title>Vibrio caribbeanicus sp. nov., isolated from the marine sponge Scleritoderma cyanea.</title>
        <authorList>
            <person name="Hoffmann M."/>
            <person name="Monday S.R."/>
            <person name="Allard M.W."/>
            <person name="Strain E.A."/>
            <person name="Whittaker P."/>
            <person name="Naum M."/>
            <person name="McCarthy P.J."/>
            <person name="Lopez J.V."/>
            <person name="Fischer M."/>
            <person name="Brown E.W."/>
        </authorList>
    </citation>
    <scope>NUCLEOTIDE SEQUENCE [LARGE SCALE GENOMIC DNA]</scope>
    <source>
        <strain evidence="2 3">LMG 20546</strain>
    </source>
</reference>
<sequence length="199" mass="22854">MSNPQVNPQWRTETGAAPLLAETLDVYMIIEPELWPDWQAQLYQTTSEPFYSPLFEQTQFANIELGPVLIALNEQQLFASAIDKMQSTPCGCLLFVQQGTSQASLLDILRERLVVLTGQSTALLRYYEPRTLLPLLGTMQDEERSLFFQHIEQIHWYHGQWHWVSIDQPIHPPKQYQWTITPQHISTMQSILNASSGAV</sequence>
<dbReference type="AlphaFoldDB" id="E8LNM8"/>
<evidence type="ECO:0000259" key="1">
    <source>
        <dbReference type="Pfam" id="PF13503"/>
    </source>
</evidence>
<dbReference type="eggNOG" id="ENOG5031NN7">
    <property type="taxonomic scope" value="Bacteria"/>
</dbReference>
<organism evidence="2 3">
    <name type="scientific">Vibrio brasiliensis LMG 20546</name>
    <dbReference type="NCBI Taxonomy" id="945543"/>
    <lineage>
        <taxon>Bacteria</taxon>
        <taxon>Pseudomonadati</taxon>
        <taxon>Pseudomonadota</taxon>
        <taxon>Gammaproteobacteria</taxon>
        <taxon>Vibrionales</taxon>
        <taxon>Vibrionaceae</taxon>
        <taxon>Vibrio</taxon>
        <taxon>Vibrio oreintalis group</taxon>
    </lineage>
</organism>
<keyword evidence="3" id="KW-1185">Reference proteome</keyword>
<evidence type="ECO:0000313" key="3">
    <source>
        <dbReference type="Proteomes" id="UP000004371"/>
    </source>
</evidence>
<feature type="domain" description="DUF4123" evidence="1">
    <location>
        <begin position="26"/>
        <end position="145"/>
    </location>
</feature>
<comment type="caution">
    <text evidence="2">The sequence shown here is derived from an EMBL/GenBank/DDBJ whole genome shotgun (WGS) entry which is preliminary data.</text>
</comment>
<gene>
    <name evidence="2" type="ORF">VIBR0546_06412</name>
</gene>
<dbReference type="STRING" id="945543.VIBR0546_06412"/>
<dbReference type="OrthoDB" id="5870823at2"/>
<dbReference type="EMBL" id="AEVS01000004">
    <property type="protein sequence ID" value="EGA67718.1"/>
    <property type="molecule type" value="Genomic_DNA"/>
</dbReference>
<dbReference type="Proteomes" id="UP000004371">
    <property type="component" value="Unassembled WGS sequence"/>
</dbReference>
<dbReference type="RefSeq" id="WP_006877440.1">
    <property type="nucleotide sequence ID" value="NZ_AEVS01000004.1"/>
</dbReference>
<dbReference type="InterPro" id="IPR025391">
    <property type="entry name" value="DUF4123"/>
</dbReference>
<accession>E8LNM8</accession>
<evidence type="ECO:0000313" key="2">
    <source>
        <dbReference type="EMBL" id="EGA67718.1"/>
    </source>
</evidence>
<name>E8LNM8_9VIBR</name>
<protein>
    <recommendedName>
        <fullName evidence="1">DUF4123 domain-containing protein</fullName>
    </recommendedName>
</protein>
<dbReference type="Pfam" id="PF13503">
    <property type="entry name" value="DUF4123"/>
    <property type="match status" value="1"/>
</dbReference>
<proteinExistence type="predicted"/>